<proteinExistence type="predicted"/>
<feature type="non-terminal residue" evidence="2">
    <location>
        <position position="1"/>
    </location>
</feature>
<protein>
    <submittedName>
        <fullName evidence="2">10710_t:CDS:1</fullName>
    </submittedName>
</protein>
<accession>A0A9N9DIV7</accession>
<evidence type="ECO:0000256" key="1">
    <source>
        <dbReference type="SAM" id="MobiDB-lite"/>
    </source>
</evidence>
<evidence type="ECO:0000313" key="2">
    <source>
        <dbReference type="EMBL" id="CAG8636988.1"/>
    </source>
</evidence>
<dbReference type="EMBL" id="CAJVPZ010012142">
    <property type="protein sequence ID" value="CAG8636988.1"/>
    <property type="molecule type" value="Genomic_DNA"/>
</dbReference>
<evidence type="ECO:0000313" key="3">
    <source>
        <dbReference type="Proteomes" id="UP000789396"/>
    </source>
</evidence>
<feature type="region of interest" description="Disordered" evidence="1">
    <location>
        <begin position="1"/>
        <end position="68"/>
    </location>
</feature>
<reference evidence="2" key="1">
    <citation type="submission" date="2021-06" db="EMBL/GenBank/DDBJ databases">
        <authorList>
            <person name="Kallberg Y."/>
            <person name="Tangrot J."/>
            <person name="Rosling A."/>
        </authorList>
    </citation>
    <scope>NUCLEOTIDE SEQUENCE</scope>
    <source>
        <strain evidence="2">IN212</strain>
    </source>
</reference>
<organism evidence="2 3">
    <name type="scientific">Racocetra fulgida</name>
    <dbReference type="NCBI Taxonomy" id="60492"/>
    <lineage>
        <taxon>Eukaryota</taxon>
        <taxon>Fungi</taxon>
        <taxon>Fungi incertae sedis</taxon>
        <taxon>Mucoromycota</taxon>
        <taxon>Glomeromycotina</taxon>
        <taxon>Glomeromycetes</taxon>
        <taxon>Diversisporales</taxon>
        <taxon>Gigasporaceae</taxon>
        <taxon>Racocetra</taxon>
    </lineage>
</organism>
<feature type="compositionally biased region" description="Polar residues" evidence="1">
    <location>
        <begin position="38"/>
        <end position="68"/>
    </location>
</feature>
<sequence length="68" mass="7312">TSNVSECIPENPHSTKPETSNVSECIPENPHSTKSETSDVSESIPENTSSIPPLTYITISNATNEHSN</sequence>
<name>A0A9N9DIV7_9GLOM</name>
<dbReference type="AlphaFoldDB" id="A0A9N9DIV7"/>
<feature type="compositionally biased region" description="Polar residues" evidence="1">
    <location>
        <begin position="12"/>
        <end position="23"/>
    </location>
</feature>
<dbReference type="Proteomes" id="UP000789396">
    <property type="component" value="Unassembled WGS sequence"/>
</dbReference>
<gene>
    <name evidence="2" type="ORF">RFULGI_LOCUS7938</name>
</gene>
<comment type="caution">
    <text evidence="2">The sequence shown here is derived from an EMBL/GenBank/DDBJ whole genome shotgun (WGS) entry which is preliminary data.</text>
</comment>
<keyword evidence="3" id="KW-1185">Reference proteome</keyword>